<accession>A0AAW0N6Q7</accession>
<proteinExistence type="predicted"/>
<evidence type="ECO:0000313" key="2">
    <source>
        <dbReference type="EMBL" id="KAK7885905.1"/>
    </source>
</evidence>
<organism evidence="2 3">
    <name type="scientific">Mugilogobius chulae</name>
    <name type="common">yellowstripe goby</name>
    <dbReference type="NCBI Taxonomy" id="88201"/>
    <lineage>
        <taxon>Eukaryota</taxon>
        <taxon>Metazoa</taxon>
        <taxon>Chordata</taxon>
        <taxon>Craniata</taxon>
        <taxon>Vertebrata</taxon>
        <taxon>Euteleostomi</taxon>
        <taxon>Actinopterygii</taxon>
        <taxon>Neopterygii</taxon>
        <taxon>Teleostei</taxon>
        <taxon>Neoteleostei</taxon>
        <taxon>Acanthomorphata</taxon>
        <taxon>Gobiaria</taxon>
        <taxon>Gobiiformes</taxon>
        <taxon>Gobioidei</taxon>
        <taxon>Gobiidae</taxon>
        <taxon>Gobionellinae</taxon>
        <taxon>Mugilogobius</taxon>
    </lineage>
</organism>
<dbReference type="Proteomes" id="UP001460270">
    <property type="component" value="Unassembled WGS sequence"/>
</dbReference>
<feature type="compositionally biased region" description="Low complexity" evidence="1">
    <location>
        <begin position="18"/>
        <end position="29"/>
    </location>
</feature>
<evidence type="ECO:0000256" key="1">
    <source>
        <dbReference type="SAM" id="MobiDB-lite"/>
    </source>
</evidence>
<gene>
    <name evidence="2" type="ORF">WMY93_025526</name>
</gene>
<dbReference type="AlphaFoldDB" id="A0AAW0N6Q7"/>
<dbReference type="EMBL" id="JBBPFD010000019">
    <property type="protein sequence ID" value="KAK7885905.1"/>
    <property type="molecule type" value="Genomic_DNA"/>
</dbReference>
<name>A0AAW0N6Q7_9GOBI</name>
<evidence type="ECO:0000313" key="3">
    <source>
        <dbReference type="Proteomes" id="UP001460270"/>
    </source>
</evidence>
<protein>
    <submittedName>
        <fullName evidence="2">Uncharacterized protein</fullName>
    </submittedName>
</protein>
<feature type="region of interest" description="Disordered" evidence="1">
    <location>
        <begin position="1"/>
        <end position="46"/>
    </location>
</feature>
<sequence>MPEETQEQRLNVSAEEWSAPGPSSAVVSARQRSPPGRSSAESSGDKGLTLAKILTYWREKRKPKETLPEEKLELSHTEQEMSLMRMRAALNLQVSMSLMRMRAALNLQVSMSLMRMRAALNLLLPLPD</sequence>
<comment type="caution">
    <text evidence="2">The sequence shown here is derived from an EMBL/GenBank/DDBJ whole genome shotgun (WGS) entry which is preliminary data.</text>
</comment>
<keyword evidence="3" id="KW-1185">Reference proteome</keyword>
<reference evidence="3" key="1">
    <citation type="submission" date="2024-04" db="EMBL/GenBank/DDBJ databases">
        <title>Salinicola lusitanus LLJ914,a marine bacterium isolated from the Okinawa Trough.</title>
        <authorList>
            <person name="Li J."/>
        </authorList>
    </citation>
    <scope>NUCLEOTIDE SEQUENCE [LARGE SCALE GENOMIC DNA]</scope>
</reference>